<dbReference type="EMBL" id="BGZK01002988">
    <property type="protein sequence ID" value="GBP97686.1"/>
    <property type="molecule type" value="Genomic_DNA"/>
</dbReference>
<accession>A0A4C2AAL7</accession>
<proteinExistence type="predicted"/>
<organism evidence="2 3">
    <name type="scientific">Eumeta variegata</name>
    <name type="common">Bagworm moth</name>
    <name type="synonym">Eumeta japonica</name>
    <dbReference type="NCBI Taxonomy" id="151549"/>
    <lineage>
        <taxon>Eukaryota</taxon>
        <taxon>Metazoa</taxon>
        <taxon>Ecdysozoa</taxon>
        <taxon>Arthropoda</taxon>
        <taxon>Hexapoda</taxon>
        <taxon>Insecta</taxon>
        <taxon>Pterygota</taxon>
        <taxon>Neoptera</taxon>
        <taxon>Endopterygota</taxon>
        <taxon>Lepidoptera</taxon>
        <taxon>Glossata</taxon>
        <taxon>Ditrysia</taxon>
        <taxon>Tineoidea</taxon>
        <taxon>Psychidae</taxon>
        <taxon>Oiketicinae</taxon>
        <taxon>Eumeta</taxon>
    </lineage>
</organism>
<feature type="compositionally biased region" description="Basic and acidic residues" evidence="1">
    <location>
        <begin position="54"/>
        <end position="78"/>
    </location>
</feature>
<gene>
    <name evidence="2" type="ORF">EVAR_70079_1</name>
</gene>
<sequence length="125" mass="13378">MAIRVGALGSCPAYPECTMCLQGEIETDIYAYLQIYVNMHIDISGGSFLDNDGEDSRSTRNGSEKRTKTLELSRGQADGRTDGLGETIRVSCVLGYLKIAGRSFLTGCAPTALTSNGRGYGIVDN</sequence>
<dbReference type="Proteomes" id="UP000299102">
    <property type="component" value="Unassembled WGS sequence"/>
</dbReference>
<comment type="caution">
    <text evidence="2">The sequence shown here is derived from an EMBL/GenBank/DDBJ whole genome shotgun (WGS) entry which is preliminary data.</text>
</comment>
<reference evidence="2 3" key="1">
    <citation type="journal article" date="2019" name="Commun. Biol.">
        <title>The bagworm genome reveals a unique fibroin gene that provides high tensile strength.</title>
        <authorList>
            <person name="Kono N."/>
            <person name="Nakamura H."/>
            <person name="Ohtoshi R."/>
            <person name="Tomita M."/>
            <person name="Numata K."/>
            <person name="Arakawa K."/>
        </authorList>
    </citation>
    <scope>NUCLEOTIDE SEQUENCE [LARGE SCALE GENOMIC DNA]</scope>
</reference>
<evidence type="ECO:0000313" key="3">
    <source>
        <dbReference type="Proteomes" id="UP000299102"/>
    </source>
</evidence>
<protein>
    <submittedName>
        <fullName evidence="2">Uncharacterized protein</fullName>
    </submittedName>
</protein>
<dbReference type="AlphaFoldDB" id="A0A4C2AAL7"/>
<evidence type="ECO:0000256" key="1">
    <source>
        <dbReference type="SAM" id="MobiDB-lite"/>
    </source>
</evidence>
<name>A0A4C2AAL7_EUMVA</name>
<evidence type="ECO:0000313" key="2">
    <source>
        <dbReference type="EMBL" id="GBP97686.1"/>
    </source>
</evidence>
<feature type="region of interest" description="Disordered" evidence="1">
    <location>
        <begin position="51"/>
        <end position="78"/>
    </location>
</feature>
<keyword evidence="3" id="KW-1185">Reference proteome</keyword>